<feature type="region of interest" description="Disordered" evidence="2">
    <location>
        <begin position="20"/>
        <end position="44"/>
    </location>
</feature>
<dbReference type="Gene3D" id="3.30.40.10">
    <property type="entry name" value="Zinc/RING finger domain, C3HC4 (zinc finger)"/>
    <property type="match status" value="1"/>
</dbReference>
<keyword evidence="5" id="KW-1185">Reference proteome</keyword>
<dbReference type="InterPro" id="IPR013083">
    <property type="entry name" value="Znf_RING/FYVE/PHD"/>
</dbReference>
<evidence type="ECO:0000259" key="3">
    <source>
        <dbReference type="PROSITE" id="PS50089"/>
    </source>
</evidence>
<gene>
    <name evidence="4" type="ORF">B0H17DRAFT_1154058</name>
</gene>
<keyword evidence="1" id="KW-0863">Zinc-finger</keyword>
<feature type="domain" description="RING-type" evidence="3">
    <location>
        <begin position="68"/>
        <end position="105"/>
    </location>
</feature>
<evidence type="ECO:0000313" key="4">
    <source>
        <dbReference type="EMBL" id="KAJ7606433.1"/>
    </source>
</evidence>
<evidence type="ECO:0000256" key="2">
    <source>
        <dbReference type="SAM" id="MobiDB-lite"/>
    </source>
</evidence>
<name>A0AAD7F947_MYCRO</name>
<dbReference type="SMART" id="SM00184">
    <property type="entry name" value="RING"/>
    <property type="match status" value="1"/>
</dbReference>
<dbReference type="InterPro" id="IPR001841">
    <property type="entry name" value="Znf_RING"/>
</dbReference>
<keyword evidence="1" id="KW-0862">Zinc</keyword>
<dbReference type="PROSITE" id="PS50089">
    <property type="entry name" value="ZF_RING_2"/>
    <property type="match status" value="1"/>
</dbReference>
<organism evidence="4 5">
    <name type="scientific">Mycena rosella</name>
    <name type="common">Pink bonnet</name>
    <name type="synonym">Agaricus rosellus</name>
    <dbReference type="NCBI Taxonomy" id="1033263"/>
    <lineage>
        <taxon>Eukaryota</taxon>
        <taxon>Fungi</taxon>
        <taxon>Dikarya</taxon>
        <taxon>Basidiomycota</taxon>
        <taxon>Agaricomycotina</taxon>
        <taxon>Agaricomycetes</taxon>
        <taxon>Agaricomycetidae</taxon>
        <taxon>Agaricales</taxon>
        <taxon>Marasmiineae</taxon>
        <taxon>Mycenaceae</taxon>
        <taxon>Mycena</taxon>
    </lineage>
</organism>
<dbReference type="Pfam" id="PF13923">
    <property type="entry name" value="zf-C3HC4_2"/>
    <property type="match status" value="1"/>
</dbReference>
<accession>A0AAD7F947</accession>
<evidence type="ECO:0000256" key="1">
    <source>
        <dbReference type="PROSITE-ProRule" id="PRU00175"/>
    </source>
</evidence>
<dbReference type="GO" id="GO:0008270">
    <property type="term" value="F:zinc ion binding"/>
    <property type="evidence" value="ECO:0007669"/>
    <property type="project" value="UniProtKB-KW"/>
</dbReference>
<sequence length="156" mass="17149">MDDIAHAAYLAQLQAHPIPELTGLRPRPHRTNTAANGARRNMSPPTRGTLLAHGQAHEVTPTANHHICGICTGVKSHPVSYVCGHSHCYACIRQWLETSWKCPQCMTVMHRPPFRHYGDEAGLAATYPGHDADSVTYSWAGLPFPRARLLIVAETP</sequence>
<dbReference type="AlphaFoldDB" id="A0AAD7F947"/>
<reference evidence="4" key="1">
    <citation type="submission" date="2023-03" db="EMBL/GenBank/DDBJ databases">
        <title>Massive genome expansion in bonnet fungi (Mycena s.s.) driven by repeated elements and novel gene families across ecological guilds.</title>
        <authorList>
            <consortium name="Lawrence Berkeley National Laboratory"/>
            <person name="Harder C.B."/>
            <person name="Miyauchi S."/>
            <person name="Viragh M."/>
            <person name="Kuo A."/>
            <person name="Thoen E."/>
            <person name="Andreopoulos B."/>
            <person name="Lu D."/>
            <person name="Skrede I."/>
            <person name="Drula E."/>
            <person name="Henrissat B."/>
            <person name="Morin E."/>
            <person name="Kohler A."/>
            <person name="Barry K."/>
            <person name="LaButti K."/>
            <person name="Morin E."/>
            <person name="Salamov A."/>
            <person name="Lipzen A."/>
            <person name="Mereny Z."/>
            <person name="Hegedus B."/>
            <person name="Baldrian P."/>
            <person name="Stursova M."/>
            <person name="Weitz H."/>
            <person name="Taylor A."/>
            <person name="Grigoriev I.V."/>
            <person name="Nagy L.G."/>
            <person name="Martin F."/>
            <person name="Kauserud H."/>
        </authorList>
    </citation>
    <scope>NUCLEOTIDE SEQUENCE</scope>
    <source>
        <strain evidence="4">CBHHK067</strain>
    </source>
</reference>
<protein>
    <recommendedName>
        <fullName evidence="3">RING-type domain-containing protein</fullName>
    </recommendedName>
</protein>
<evidence type="ECO:0000313" key="5">
    <source>
        <dbReference type="Proteomes" id="UP001221757"/>
    </source>
</evidence>
<keyword evidence="1" id="KW-0479">Metal-binding</keyword>
<dbReference type="Proteomes" id="UP001221757">
    <property type="component" value="Unassembled WGS sequence"/>
</dbReference>
<proteinExistence type="predicted"/>
<dbReference type="SUPFAM" id="SSF57850">
    <property type="entry name" value="RING/U-box"/>
    <property type="match status" value="1"/>
</dbReference>
<comment type="caution">
    <text evidence="4">The sequence shown here is derived from an EMBL/GenBank/DDBJ whole genome shotgun (WGS) entry which is preliminary data.</text>
</comment>
<dbReference type="EMBL" id="JARKIE010001102">
    <property type="protein sequence ID" value="KAJ7606433.1"/>
    <property type="molecule type" value="Genomic_DNA"/>
</dbReference>